<feature type="chain" id="PRO_5029818930" evidence="1">
    <location>
        <begin position="26"/>
        <end position="73"/>
    </location>
</feature>
<name>A0A7K0KE65_9BACT</name>
<reference evidence="2 3" key="1">
    <citation type="submission" date="2019-08" db="EMBL/GenBank/DDBJ databases">
        <title>In-depth cultivation of the pig gut microbiome towards novel bacterial diversity and tailored functional studies.</title>
        <authorList>
            <person name="Wylensek D."/>
            <person name="Hitch T.C.A."/>
            <person name="Clavel T."/>
        </authorList>
    </citation>
    <scope>NUCLEOTIDE SEQUENCE [LARGE SCALE GENOMIC DNA]</scope>
    <source>
        <strain evidence="2 3">LKV-178-WT-2A</strain>
    </source>
</reference>
<evidence type="ECO:0000256" key="1">
    <source>
        <dbReference type="SAM" id="SignalP"/>
    </source>
</evidence>
<sequence>MIKSKISVAVLFLLCLCWLPTLALAKGKSHFTVEDSQYGTRLVKWEGKDSVVDFNNIQELKDVKVIGEMSVVY</sequence>
<dbReference type="Proteomes" id="UP000438914">
    <property type="component" value="Unassembled WGS sequence"/>
</dbReference>
<dbReference type="AlphaFoldDB" id="A0A7K0KE65"/>
<evidence type="ECO:0000313" key="2">
    <source>
        <dbReference type="EMBL" id="MST83720.1"/>
    </source>
</evidence>
<keyword evidence="3" id="KW-1185">Reference proteome</keyword>
<keyword evidence="1" id="KW-0732">Signal</keyword>
<dbReference type="EMBL" id="VUNG01000005">
    <property type="protein sequence ID" value="MST83720.1"/>
    <property type="molecule type" value="Genomic_DNA"/>
</dbReference>
<gene>
    <name evidence="2" type="ORF">FYJ73_03330</name>
</gene>
<dbReference type="RefSeq" id="WP_154533305.1">
    <property type="nucleotide sequence ID" value="NZ_VUNG01000005.1"/>
</dbReference>
<proteinExistence type="predicted"/>
<accession>A0A7K0KE65</accession>
<organism evidence="2 3">
    <name type="scientific">Hallella mizrahii</name>
    <dbReference type="NCBI Taxonomy" id="2606637"/>
    <lineage>
        <taxon>Bacteria</taxon>
        <taxon>Pseudomonadati</taxon>
        <taxon>Bacteroidota</taxon>
        <taxon>Bacteroidia</taxon>
        <taxon>Bacteroidales</taxon>
        <taxon>Prevotellaceae</taxon>
        <taxon>Hallella</taxon>
    </lineage>
</organism>
<comment type="caution">
    <text evidence="2">The sequence shown here is derived from an EMBL/GenBank/DDBJ whole genome shotgun (WGS) entry which is preliminary data.</text>
</comment>
<feature type="signal peptide" evidence="1">
    <location>
        <begin position="1"/>
        <end position="25"/>
    </location>
</feature>
<evidence type="ECO:0000313" key="3">
    <source>
        <dbReference type="Proteomes" id="UP000438914"/>
    </source>
</evidence>
<protein>
    <submittedName>
        <fullName evidence="2">Uncharacterized protein</fullName>
    </submittedName>
</protein>